<dbReference type="FunCoup" id="F2LW60">
    <property type="interactions" value="129"/>
</dbReference>
<dbReference type="AlphaFoldDB" id="F2LW60"/>
<reference evidence="5" key="2">
    <citation type="submission" date="2011-03" db="EMBL/GenBank/DDBJ databases">
        <title>The complete genome of Hippea maritima DSM 10411.</title>
        <authorList>
            <consortium name="US DOE Joint Genome Institute (JGI-PGF)"/>
            <person name="Lucas S."/>
            <person name="Copeland A."/>
            <person name="Lapidus A."/>
            <person name="Bruce D."/>
            <person name="Goodwin L."/>
            <person name="Pitluck S."/>
            <person name="Peters L."/>
            <person name="Kyrpides N."/>
            <person name="Mavromatis K."/>
            <person name="Pagani I."/>
            <person name="Ivanova N."/>
            <person name="Mikhailova N."/>
            <person name="Lu M."/>
            <person name="Detter J.C."/>
            <person name="Tapia R."/>
            <person name="Han C."/>
            <person name="Land M."/>
            <person name="Hauser L."/>
            <person name="Markowitz V."/>
            <person name="Cheng J.-F."/>
            <person name="Hugenholtz P."/>
            <person name="Woyke T."/>
            <person name="Wu D."/>
            <person name="Spring S."/>
            <person name="Schroeder M."/>
            <person name="Brambilla E."/>
            <person name="Klenk H.-P."/>
            <person name="Eisen J.A."/>
        </authorList>
    </citation>
    <scope>NUCLEOTIDE SEQUENCE [LARGE SCALE GENOMIC DNA]</scope>
    <source>
        <strain evidence="5">ATCC 700847 / DSM 10411 / MH2</strain>
    </source>
</reference>
<dbReference type="OrthoDB" id="9807498at2"/>
<dbReference type="InterPro" id="IPR001539">
    <property type="entry name" value="Peptidase_U32"/>
</dbReference>
<gene>
    <name evidence="4" type="ordered locus">Hipma_1028</name>
</gene>
<dbReference type="PANTHER" id="PTHR30217:SF6">
    <property type="entry name" value="TRNA HYDROXYLATION PROTEIN P"/>
    <property type="match status" value="1"/>
</dbReference>
<reference evidence="4 5" key="1">
    <citation type="journal article" date="2011" name="Stand. Genomic Sci.">
        <title>Complete genome sequence of the thermophilic sulfur-reducer Hippea maritima type strain (MH(2)).</title>
        <authorList>
            <person name="Huntemann M."/>
            <person name="Lu M."/>
            <person name="Nolan M."/>
            <person name="Lapidus A."/>
            <person name="Lucas S."/>
            <person name="Hammon N."/>
            <person name="Deshpande S."/>
            <person name="Cheng J.F."/>
            <person name="Tapia R."/>
            <person name="Han C."/>
            <person name="Goodwin L."/>
            <person name="Pitluck S."/>
            <person name="Liolios K."/>
            <person name="Pagani I."/>
            <person name="Ivanova N."/>
            <person name="Ovchinikova G."/>
            <person name="Pati A."/>
            <person name="Chen A."/>
            <person name="Palaniappan K."/>
            <person name="Land M."/>
            <person name="Hauser L."/>
            <person name="Jeffries C.D."/>
            <person name="Detter J.C."/>
            <person name="Brambilla E.M."/>
            <person name="Rohde M."/>
            <person name="Spring S."/>
            <person name="Goker M."/>
            <person name="Woyke T."/>
            <person name="Bristow J."/>
            <person name="Eisen J.A."/>
            <person name="Markowitz V."/>
            <person name="Hugenholtz P."/>
            <person name="Kyrpides N.C."/>
            <person name="Klenk H.P."/>
            <person name="Mavromatis K."/>
        </authorList>
    </citation>
    <scope>NUCLEOTIDE SEQUENCE [LARGE SCALE GENOMIC DNA]</scope>
    <source>
        <strain evidence="5">ATCC 700847 / DSM 10411 / MH2</strain>
    </source>
</reference>
<keyword evidence="1" id="KW-0645">Protease</keyword>
<dbReference type="PANTHER" id="PTHR30217">
    <property type="entry name" value="PEPTIDASE U32 FAMILY"/>
    <property type="match status" value="1"/>
</dbReference>
<protein>
    <submittedName>
        <fullName evidence="4">Peptidase U32</fullName>
    </submittedName>
</protein>
<dbReference type="EMBL" id="CP002606">
    <property type="protein sequence ID" value="AEA33994.1"/>
    <property type="molecule type" value="Genomic_DNA"/>
</dbReference>
<organism evidence="4 5">
    <name type="scientific">Hippea maritima (strain ATCC 700847 / DSM 10411 / MH2)</name>
    <dbReference type="NCBI Taxonomy" id="760142"/>
    <lineage>
        <taxon>Bacteria</taxon>
        <taxon>Pseudomonadati</taxon>
        <taxon>Campylobacterota</taxon>
        <taxon>Desulfurellia</taxon>
        <taxon>Desulfurellales</taxon>
        <taxon>Hippeaceae</taxon>
        <taxon>Hippea</taxon>
    </lineage>
</organism>
<dbReference type="RefSeq" id="WP_013682033.1">
    <property type="nucleotide sequence ID" value="NC_015318.1"/>
</dbReference>
<dbReference type="MEROPS" id="U32.002"/>
<dbReference type="GO" id="GO:0008233">
    <property type="term" value="F:peptidase activity"/>
    <property type="evidence" value="ECO:0007669"/>
    <property type="project" value="UniProtKB-KW"/>
</dbReference>
<dbReference type="GO" id="GO:0006508">
    <property type="term" value="P:proteolysis"/>
    <property type="evidence" value="ECO:0007669"/>
    <property type="project" value="UniProtKB-KW"/>
</dbReference>
<proteinExistence type="inferred from homology"/>
<keyword evidence="5" id="KW-1185">Reference proteome</keyword>
<dbReference type="InterPro" id="IPR051454">
    <property type="entry name" value="RNA/ubiquinone_mod_enzymes"/>
</dbReference>
<dbReference type="InParanoid" id="F2LW60"/>
<dbReference type="eggNOG" id="COG0826">
    <property type="taxonomic scope" value="Bacteria"/>
</dbReference>
<evidence type="ECO:0000256" key="1">
    <source>
        <dbReference type="ARBA" id="ARBA00022670"/>
    </source>
</evidence>
<evidence type="ECO:0000313" key="4">
    <source>
        <dbReference type="EMBL" id="AEA33994.1"/>
    </source>
</evidence>
<dbReference type="STRING" id="760142.Hipma_1028"/>
<dbReference type="Proteomes" id="UP000008139">
    <property type="component" value="Chromosome"/>
</dbReference>
<evidence type="ECO:0000256" key="3">
    <source>
        <dbReference type="ARBA" id="ARBA00038374"/>
    </source>
</evidence>
<sequence>MVELLSPAGNLEKLKFAIEYGADAVYTALKSFSLRSRAPNLSFDEYLKAIDFVKSRSKRLYLTLNSYIFDRELNELKGLLDFLNKYPPDAVIVSDLGVLSMVNKYTNIPVHISTQANITNSEAINLLKQFRVERVVLARELTIGDIKVFKKNSDVELEAFVHGAMCMSYSGRCFISAYLTGRSANRGDCVQSCRWNYSVVESKRPDEVFEIEEHPEGSFIFNSYDMCALPILDKLIDAGISSFKIEGRMKSLYYVAITTAIYRDAIDTILNGGDFKSKIPFYMEELKKVSHRPYSFGFYLGHPKQYLKSSGYIRKCRFSGVVLGKKGDLYIVGVRDKMETGRYEVFSRGLKIKNICIDVFEESDGSKKKYGNPNEILYIRLPEDLEELSLLRRCDENNSR</sequence>
<dbReference type="KEGG" id="hmr:Hipma_1028"/>
<evidence type="ECO:0000256" key="2">
    <source>
        <dbReference type="ARBA" id="ARBA00022801"/>
    </source>
</evidence>
<dbReference type="PROSITE" id="PS01276">
    <property type="entry name" value="PEPTIDASE_U32"/>
    <property type="match status" value="1"/>
</dbReference>
<keyword evidence="2" id="KW-0378">Hydrolase</keyword>
<dbReference type="HOGENOM" id="CLU_011540_0_2_7"/>
<comment type="similarity">
    <text evidence="3">Belongs to the peptidase U32 family.</text>
</comment>
<name>F2LW60_HIPMA</name>
<dbReference type="Pfam" id="PF01136">
    <property type="entry name" value="Peptidase_U32"/>
    <property type="match status" value="1"/>
</dbReference>
<evidence type="ECO:0000313" key="5">
    <source>
        <dbReference type="Proteomes" id="UP000008139"/>
    </source>
</evidence>
<accession>F2LW60</accession>